<sequence length="176" mass="20748">MYQHIRIALEHAQQRSQHVQEQENIRRHRKTIEKYPTTRVDESMATCVNEDETTSNNPREISHHSSTDHNETLDVDDDFDLDSLEEISIYKELQSRHGSSSFISLLLHLDDISLCKSSKLNLWLLSCSLIKLLVHLRYRRFNMIVLALWIGHREPLVDLWLKECFQKLNDVKKKGV</sequence>
<evidence type="ECO:0000313" key="5">
    <source>
        <dbReference type="Proteomes" id="UP000663834"/>
    </source>
</evidence>
<feature type="region of interest" description="Disordered" evidence="1">
    <location>
        <begin position="49"/>
        <end position="68"/>
    </location>
</feature>
<proteinExistence type="predicted"/>
<evidence type="ECO:0000313" key="3">
    <source>
        <dbReference type="EMBL" id="CAF1261373.1"/>
    </source>
</evidence>
<evidence type="ECO:0000256" key="1">
    <source>
        <dbReference type="SAM" id="MobiDB-lite"/>
    </source>
</evidence>
<dbReference type="OrthoDB" id="10426337at2759"/>
<dbReference type="Proteomes" id="UP000676336">
    <property type="component" value="Unassembled WGS sequence"/>
</dbReference>
<dbReference type="EMBL" id="CAJNOV010002557">
    <property type="protein sequence ID" value="CAF1108011.1"/>
    <property type="molecule type" value="Genomic_DNA"/>
</dbReference>
<organism evidence="3 5">
    <name type="scientific">Rotaria magnacalcarata</name>
    <dbReference type="NCBI Taxonomy" id="392030"/>
    <lineage>
        <taxon>Eukaryota</taxon>
        <taxon>Metazoa</taxon>
        <taxon>Spiralia</taxon>
        <taxon>Gnathifera</taxon>
        <taxon>Rotifera</taxon>
        <taxon>Eurotatoria</taxon>
        <taxon>Bdelloidea</taxon>
        <taxon>Philodinida</taxon>
        <taxon>Philodinidae</taxon>
        <taxon>Rotaria</taxon>
    </lineage>
</organism>
<reference evidence="3" key="1">
    <citation type="submission" date="2021-02" db="EMBL/GenBank/DDBJ databases">
        <authorList>
            <person name="Nowell W R."/>
        </authorList>
    </citation>
    <scope>NUCLEOTIDE SEQUENCE</scope>
</reference>
<protein>
    <submittedName>
        <fullName evidence="3">Uncharacterized protein</fullName>
    </submittedName>
</protein>
<gene>
    <name evidence="2" type="ORF">CJN711_LOCUS7491</name>
    <name evidence="3" type="ORF">KQP761_LOCUS2818</name>
    <name evidence="4" type="ORF">SMN809_LOCUS24421</name>
</gene>
<dbReference type="Proteomes" id="UP000663855">
    <property type="component" value="Unassembled WGS sequence"/>
</dbReference>
<name>A0A815ATJ5_9BILA</name>
<dbReference type="EMBL" id="CAJOBI010028777">
    <property type="protein sequence ID" value="CAF4261090.1"/>
    <property type="molecule type" value="Genomic_DNA"/>
</dbReference>
<dbReference type="Proteomes" id="UP000663834">
    <property type="component" value="Unassembled WGS sequence"/>
</dbReference>
<dbReference type="EMBL" id="CAJNOW010000173">
    <property type="protein sequence ID" value="CAF1261373.1"/>
    <property type="molecule type" value="Genomic_DNA"/>
</dbReference>
<dbReference type="AlphaFoldDB" id="A0A815ATJ5"/>
<accession>A0A815ATJ5</accession>
<comment type="caution">
    <text evidence="3">The sequence shown here is derived from an EMBL/GenBank/DDBJ whole genome shotgun (WGS) entry which is preliminary data.</text>
</comment>
<evidence type="ECO:0000313" key="2">
    <source>
        <dbReference type="EMBL" id="CAF1108011.1"/>
    </source>
</evidence>
<evidence type="ECO:0000313" key="4">
    <source>
        <dbReference type="EMBL" id="CAF4261090.1"/>
    </source>
</evidence>